<comment type="subcellular location">
    <subcellularLocation>
        <location evidence="1">Cell membrane</location>
        <topology evidence="1">Multi-pass membrane protein</topology>
    </subcellularLocation>
</comment>
<dbReference type="Proteomes" id="UP000005203">
    <property type="component" value="Linkage group LG4"/>
</dbReference>
<keyword evidence="3" id="KW-1003">Cell membrane</keyword>
<feature type="transmembrane region" description="Helical" evidence="9">
    <location>
        <begin position="384"/>
        <end position="407"/>
    </location>
</feature>
<evidence type="ECO:0000313" key="14">
    <source>
        <dbReference type="RefSeq" id="XP_026295988.1"/>
    </source>
</evidence>
<keyword evidence="6 9" id="KW-0472">Membrane</keyword>
<keyword evidence="8" id="KW-0325">Glycoprotein</keyword>
<dbReference type="Pfam" id="PF00060">
    <property type="entry name" value="Lig_chan"/>
    <property type="match status" value="1"/>
</dbReference>
<organism evidence="12">
    <name type="scientific">Apis mellifera</name>
    <name type="common">Honeybee</name>
    <dbReference type="NCBI Taxonomy" id="7460"/>
    <lineage>
        <taxon>Eukaryota</taxon>
        <taxon>Metazoa</taxon>
        <taxon>Ecdysozoa</taxon>
        <taxon>Arthropoda</taxon>
        <taxon>Hexapoda</taxon>
        <taxon>Insecta</taxon>
        <taxon>Pterygota</taxon>
        <taxon>Neoptera</taxon>
        <taxon>Endopterygota</taxon>
        <taxon>Hymenoptera</taxon>
        <taxon>Apocrita</taxon>
        <taxon>Aculeata</taxon>
        <taxon>Apoidea</taxon>
        <taxon>Anthophila</taxon>
        <taxon>Apidae</taxon>
        <taxon>Apis</taxon>
    </lineage>
</organism>
<feature type="domain" description="Ionotropic receptor 75a N-terminal" evidence="11">
    <location>
        <begin position="23"/>
        <end position="164"/>
    </location>
</feature>
<dbReference type="RefSeq" id="XP_026295988.1">
    <property type="nucleotide sequence ID" value="XM_026440203.1"/>
</dbReference>
<evidence type="ECO:0000313" key="12">
    <source>
        <dbReference type="EnsemblMetazoa" id="XP_026295988"/>
    </source>
</evidence>
<name>A0A7M7L2A4_APIME</name>
<dbReference type="InterPro" id="IPR057074">
    <property type="entry name" value="IR75A_N"/>
</dbReference>
<feature type="transmembrane region" description="Helical" evidence="9">
    <location>
        <begin position="630"/>
        <end position="650"/>
    </location>
</feature>
<dbReference type="InterPro" id="IPR001320">
    <property type="entry name" value="Iontro_rcpt_C"/>
</dbReference>
<evidence type="ECO:0000256" key="6">
    <source>
        <dbReference type="ARBA" id="ARBA00023136"/>
    </source>
</evidence>
<evidence type="ECO:0000256" key="2">
    <source>
        <dbReference type="ARBA" id="ARBA00008685"/>
    </source>
</evidence>
<dbReference type="Gene3D" id="3.40.190.10">
    <property type="entry name" value="Periplasmic binding protein-like II"/>
    <property type="match status" value="1"/>
</dbReference>
<keyword evidence="13" id="KW-1185">Reference proteome</keyword>
<dbReference type="GO" id="GO:0015276">
    <property type="term" value="F:ligand-gated monoatomic ion channel activity"/>
    <property type="evidence" value="ECO:0007669"/>
    <property type="project" value="InterPro"/>
</dbReference>
<feature type="transmembrane region" description="Helical" evidence="9">
    <location>
        <begin position="449"/>
        <end position="472"/>
    </location>
</feature>
<accession>A0A8B8GXK3</accession>
<evidence type="ECO:0000256" key="1">
    <source>
        <dbReference type="ARBA" id="ARBA00004651"/>
    </source>
</evidence>
<evidence type="ECO:0000256" key="8">
    <source>
        <dbReference type="ARBA" id="ARBA00023180"/>
    </source>
</evidence>
<keyword evidence="4 9" id="KW-0812">Transmembrane</keyword>
<keyword evidence="5 9" id="KW-1133">Transmembrane helix</keyword>
<evidence type="ECO:0000259" key="11">
    <source>
        <dbReference type="Pfam" id="PF24576"/>
    </source>
</evidence>
<evidence type="ECO:0000256" key="7">
    <source>
        <dbReference type="ARBA" id="ARBA00023170"/>
    </source>
</evidence>
<evidence type="ECO:0000259" key="10">
    <source>
        <dbReference type="Pfam" id="PF00060"/>
    </source>
</evidence>
<evidence type="ECO:0000256" key="9">
    <source>
        <dbReference type="SAM" id="Phobius"/>
    </source>
</evidence>
<proteinExistence type="inferred from homology"/>
<evidence type="ECO:0000256" key="4">
    <source>
        <dbReference type="ARBA" id="ARBA00022692"/>
    </source>
</evidence>
<reference evidence="14" key="2">
    <citation type="submission" date="2025-04" db="UniProtKB">
        <authorList>
            <consortium name="RefSeq"/>
        </authorList>
    </citation>
    <scope>IDENTIFICATION</scope>
    <source>
        <strain evidence="14">DH4</strain>
        <tissue evidence="14">Whole body</tissue>
    </source>
</reference>
<feature type="transmembrane region" description="Helical" evidence="9">
    <location>
        <begin position="6"/>
        <end position="29"/>
    </location>
</feature>
<dbReference type="SUPFAM" id="SSF53850">
    <property type="entry name" value="Periplasmic binding protein-like II"/>
    <property type="match status" value="1"/>
</dbReference>
<evidence type="ECO:0000256" key="3">
    <source>
        <dbReference type="ARBA" id="ARBA00022475"/>
    </source>
</evidence>
<feature type="domain" description="Ionotropic glutamate receptor C-terminal" evidence="10">
    <location>
        <begin position="393"/>
        <end position="640"/>
    </location>
</feature>
<feature type="transmembrane region" description="Helical" evidence="9">
    <location>
        <begin position="419"/>
        <end position="437"/>
    </location>
</feature>
<accession>A0A7M7L2A4</accession>
<dbReference type="PANTHER" id="PTHR42643">
    <property type="entry name" value="IONOTROPIC RECEPTOR 20A-RELATED"/>
    <property type="match status" value="1"/>
</dbReference>
<dbReference type="InterPro" id="IPR052192">
    <property type="entry name" value="Insect_Ionotropic_Sensory_Rcpt"/>
</dbReference>
<protein>
    <submittedName>
        <fullName evidence="14">Uncharacterized protein LOC100576135 isoform X1</fullName>
    </submittedName>
</protein>
<evidence type="ECO:0000313" key="13">
    <source>
        <dbReference type="Proteomes" id="UP000005203"/>
    </source>
</evidence>
<sequence length="807" mass="93209">MKTKFFILPFYMVTSTCILPSPLTLQLILEFAKWKTWDQIVLFENLTSLDCVFTYTRPLIACLSDEGIGMSIQSATNPNIPDALTIQKHRIGSIVLLDGLNLTAPDNILYVASQKFQFNYYISWLMITMRNMDTTIDTVLRHLNIGIDSDVIVATPSTTYEMIQKLSRIYWNKTCASLQHYGNHFNFRESEPIKHFNENASINLNYAVLENGTLLFYFIHVYKIRYSDNTSLVTNFLGSWNLNSWSLNNPISVKLRNEFKGQPIIFGVLNETIDGQMDINEEEMNDIAPLLDFANFVANSVNASIELVSHEKLGTLNNKIWSNLLGDVVSGEVDIGLGYITVNKERQAEMSFSHPLIRYMRNIYYHPLESGTMRDIFRQPFNNYLLSCVAFTYFMILISMGLIIYTAKTVLHYEEAKRVGIGEAALWCISIMCMQGSPWTPCNPSGKTILLFTLIFALVMYNAYAGFITSILSVQASGIKSITDILSHDFKLGYSITDDEYIRNVNDSNLRQLYIRAYNSRESKLDTSSGLMKAVKGHYGFFVSATLARRTLRSTLIQERCTLKELSLPQTFTMVALPMANSCPYKKIINLNILKIRERGVLNRITEQMLPEMPRCKSSTTFHSARLADVYSAFFILIAGGVVAISIWIAERIWHKRRQMKETIVQRVRQRRLMPSHLPHLPRFKSFSHFPFQSQLDFHNDARNDFSHDYCKHNSSINNDCFASKLSISTKHSKEKISLKKRKEKNDYVDSDEDIDRSRYESKFFTWKRYSNLKRTNWNQFLEFPKSKLDRNKIDRLKDNIVFPFHH</sequence>
<dbReference type="Pfam" id="PF24576">
    <property type="entry name" value="IR75A_N"/>
    <property type="match status" value="1"/>
</dbReference>
<dbReference type="KEGG" id="ame:100576135"/>
<dbReference type="GeneID" id="100576135"/>
<dbReference type="OrthoDB" id="8186464at2759"/>
<dbReference type="Gene3D" id="1.10.287.70">
    <property type="match status" value="1"/>
</dbReference>
<gene>
    <name evidence="14" type="primary">LOC100576135</name>
</gene>
<dbReference type="PANTHER" id="PTHR42643:SF33">
    <property type="entry name" value="GLUTAMATE RECEPTOR 2-LIKE PROTEIN"/>
    <property type="match status" value="1"/>
</dbReference>
<dbReference type="EnsemblMetazoa" id="XM_026440203">
    <property type="protein sequence ID" value="XP_026295988"/>
    <property type="gene ID" value="LOC100576135"/>
</dbReference>
<keyword evidence="7" id="KW-0675">Receptor</keyword>
<dbReference type="AlphaFoldDB" id="A0A7M7L2A4"/>
<comment type="similarity">
    <text evidence="2">Belongs to the glutamate-gated ion channel (TC 1.A.10.1) family.</text>
</comment>
<dbReference type="GO" id="GO:0005886">
    <property type="term" value="C:plasma membrane"/>
    <property type="evidence" value="ECO:0007669"/>
    <property type="project" value="UniProtKB-SubCell"/>
</dbReference>
<evidence type="ECO:0000256" key="5">
    <source>
        <dbReference type="ARBA" id="ARBA00022989"/>
    </source>
</evidence>
<dbReference type="GO" id="GO:0050906">
    <property type="term" value="P:detection of stimulus involved in sensory perception"/>
    <property type="evidence" value="ECO:0007669"/>
    <property type="project" value="UniProtKB-ARBA"/>
</dbReference>
<reference evidence="12" key="1">
    <citation type="submission" date="2021-01" db="UniProtKB">
        <authorList>
            <consortium name="EnsemblMetazoa"/>
        </authorList>
    </citation>
    <scope>IDENTIFICATION</scope>
    <source>
        <strain evidence="12">DH4</strain>
    </source>
</reference>